<organism evidence="1 2">
    <name type="scientific">Brucella suis (strain ATCC 23445 / NCTC 10510)</name>
    <dbReference type="NCBI Taxonomy" id="470137"/>
    <lineage>
        <taxon>Bacteria</taxon>
        <taxon>Pseudomonadati</taxon>
        <taxon>Pseudomonadota</taxon>
        <taxon>Alphaproteobacteria</taxon>
        <taxon>Hyphomicrobiales</taxon>
        <taxon>Brucellaceae</taxon>
        <taxon>Brucella/Ochrobactrum group</taxon>
        <taxon>Brucella</taxon>
    </lineage>
</organism>
<evidence type="ECO:0000313" key="1">
    <source>
        <dbReference type="EMBL" id="ABY40313.1"/>
    </source>
</evidence>
<accession>A9WX27</accession>
<dbReference type="HOGENOM" id="CLU_996273_0_0_5"/>
<proteinExistence type="predicted"/>
<dbReference type="KEGG" id="bmt:BSUIS_B1394"/>
<evidence type="ECO:0000313" key="2">
    <source>
        <dbReference type="Proteomes" id="UP000008545"/>
    </source>
</evidence>
<dbReference type="EMBL" id="CP000912">
    <property type="protein sequence ID" value="ABY40313.1"/>
    <property type="molecule type" value="Genomic_DNA"/>
</dbReference>
<protein>
    <submittedName>
        <fullName evidence="1">Uncharacterized protein</fullName>
    </submittedName>
</protein>
<name>A9WX27_BRUSI</name>
<dbReference type="Proteomes" id="UP000008545">
    <property type="component" value="Chromosome II"/>
</dbReference>
<dbReference type="InterPro" id="IPR011009">
    <property type="entry name" value="Kinase-like_dom_sf"/>
</dbReference>
<reference evidence="1 2" key="1">
    <citation type="submission" date="2007-12" db="EMBL/GenBank/DDBJ databases">
        <title>Brucella suis ATCC 23445 whole genome shotgun sequencing project.</title>
        <authorList>
            <person name="Setubal J.C."/>
            <person name="Bowns C."/>
            <person name="Boyle S."/>
            <person name="Crasta O.R."/>
            <person name="Czar M.J."/>
            <person name="Dharmanolla C."/>
            <person name="Gillespie J.J."/>
            <person name="Kenyon R.W."/>
            <person name="Lu J."/>
            <person name="Mane S."/>
            <person name="Mohapatra S."/>
            <person name="Nagrani S."/>
            <person name="Purkayastha A."/>
            <person name="Rajasimha H.K."/>
            <person name="Shallom J.M."/>
            <person name="Shallom S."/>
            <person name="Shukla M."/>
            <person name="Snyder E.E."/>
            <person name="Sobral B.W."/>
            <person name="Wattam A.R."/>
            <person name="Will R."/>
            <person name="Williams K."/>
            <person name="Yoo H."/>
            <person name="Bruce D."/>
            <person name="Detter C."/>
            <person name="Munk C."/>
            <person name="Brettin T.S."/>
        </authorList>
    </citation>
    <scope>NUCLEOTIDE SEQUENCE [LARGE SCALE GENOMIC DNA]</scope>
    <source>
        <strain evidence="2">ATCC 23445 / NCTC 10510</strain>
    </source>
</reference>
<dbReference type="SUPFAM" id="SSF56112">
    <property type="entry name" value="Protein kinase-like (PK-like)"/>
    <property type="match status" value="1"/>
</dbReference>
<gene>
    <name evidence="1" type="ordered locus">BSUIS_B1394</name>
</gene>
<dbReference type="AlphaFoldDB" id="A9WX27"/>
<sequence>MQISCFPRWMMFWADCDAMEKCLDHLTQRVSAALAFWGLPEQMPELLKYRENAVFKVRLRDGNPAALRLHRPGYHARAALVSELAWMDDLRKHAIAVPQPLAALDGAFLVALVSPDGATCHADLIGWVEGEPLGETGTPLSRHGRDLPAVFHAIGGEMARMHEAADGFSRPAGFERPAWDVAGLLGDAPFWRRNLTRGLFMPIWCAKTSFCATARWHSSILMIAASGFACSIWRPCFCATGASLIIRRCAQPFSAVMKPSGQGLRGSSSTCHFSCCCAH</sequence>